<evidence type="ECO:0000256" key="1">
    <source>
        <dbReference type="SAM" id="Phobius"/>
    </source>
</evidence>
<dbReference type="RefSeq" id="WP_146088810.1">
    <property type="nucleotide sequence ID" value="NZ_PTJC01000006.1"/>
</dbReference>
<dbReference type="Proteomes" id="UP000237662">
    <property type="component" value="Unassembled WGS sequence"/>
</dbReference>
<dbReference type="EMBL" id="PTJC01000006">
    <property type="protein sequence ID" value="PPK85861.1"/>
    <property type="molecule type" value="Genomic_DNA"/>
</dbReference>
<keyword evidence="3" id="KW-1185">Reference proteome</keyword>
<organism evidence="2 3">
    <name type="scientific">Neolewinella xylanilytica</name>
    <dbReference type="NCBI Taxonomy" id="1514080"/>
    <lineage>
        <taxon>Bacteria</taxon>
        <taxon>Pseudomonadati</taxon>
        <taxon>Bacteroidota</taxon>
        <taxon>Saprospiria</taxon>
        <taxon>Saprospirales</taxon>
        <taxon>Lewinellaceae</taxon>
        <taxon>Neolewinella</taxon>
    </lineage>
</organism>
<feature type="transmembrane region" description="Helical" evidence="1">
    <location>
        <begin position="44"/>
        <end position="65"/>
    </location>
</feature>
<accession>A0A2S6I471</accession>
<keyword evidence="1" id="KW-0812">Transmembrane</keyword>
<dbReference type="AlphaFoldDB" id="A0A2S6I471"/>
<gene>
    <name evidence="2" type="ORF">CLV84_2768</name>
</gene>
<comment type="caution">
    <text evidence="2">The sequence shown here is derived from an EMBL/GenBank/DDBJ whole genome shotgun (WGS) entry which is preliminary data.</text>
</comment>
<reference evidence="2 3" key="1">
    <citation type="submission" date="2018-02" db="EMBL/GenBank/DDBJ databases">
        <title>Genomic Encyclopedia of Archaeal and Bacterial Type Strains, Phase II (KMG-II): from individual species to whole genera.</title>
        <authorList>
            <person name="Goeker M."/>
        </authorList>
    </citation>
    <scope>NUCLEOTIDE SEQUENCE [LARGE SCALE GENOMIC DNA]</scope>
    <source>
        <strain evidence="2 3">DSM 29526</strain>
    </source>
</reference>
<evidence type="ECO:0000313" key="3">
    <source>
        <dbReference type="Proteomes" id="UP000237662"/>
    </source>
</evidence>
<keyword evidence="1" id="KW-0472">Membrane</keyword>
<dbReference type="InterPro" id="IPR032820">
    <property type="entry name" value="ATPase_put"/>
</dbReference>
<dbReference type="Pfam" id="PF09527">
    <property type="entry name" value="ATPase_gene1"/>
    <property type="match status" value="1"/>
</dbReference>
<name>A0A2S6I471_9BACT</name>
<keyword evidence="1" id="KW-1133">Transmembrane helix</keyword>
<evidence type="ECO:0000313" key="2">
    <source>
        <dbReference type="EMBL" id="PPK85861.1"/>
    </source>
</evidence>
<proteinExistence type="predicted"/>
<sequence>MPPSKPKGDDGRAWTKYMGLGAQLIATIGISVAIGLYLDGQFGTNPWITVAMSLLGVVGGLWVSIKDLL</sequence>
<feature type="transmembrane region" description="Helical" evidence="1">
    <location>
        <begin position="20"/>
        <end position="38"/>
    </location>
</feature>
<dbReference type="OrthoDB" id="9798708at2"/>
<protein>
    <submittedName>
        <fullName evidence="2">Putative F0F1-ATPase subunit (Ca2+/Mg2+ transporter)</fullName>
    </submittedName>
</protein>